<evidence type="ECO:0000256" key="2">
    <source>
        <dbReference type="SAM" id="Phobius"/>
    </source>
</evidence>
<reference evidence="3 4" key="2">
    <citation type="submission" date="2019-01" db="EMBL/GenBank/DDBJ databases">
        <title>The decoding of complex shrimp genome reveals the adaptation for benthos swimmer, frequently molting mechanism and breeding impact on genome.</title>
        <authorList>
            <person name="Sun Y."/>
            <person name="Gao Y."/>
            <person name="Yu Y."/>
        </authorList>
    </citation>
    <scope>NUCLEOTIDE SEQUENCE [LARGE SCALE GENOMIC DNA]</scope>
    <source>
        <tissue evidence="3">Muscle</tissue>
    </source>
</reference>
<keyword evidence="2" id="KW-0812">Transmembrane</keyword>
<keyword evidence="4" id="KW-1185">Reference proteome</keyword>
<feature type="compositionally biased region" description="Gly residues" evidence="1">
    <location>
        <begin position="401"/>
        <end position="413"/>
    </location>
</feature>
<keyword evidence="2" id="KW-1133">Transmembrane helix</keyword>
<evidence type="ECO:0000256" key="1">
    <source>
        <dbReference type="SAM" id="MobiDB-lite"/>
    </source>
</evidence>
<comment type="caution">
    <text evidence="3">The sequence shown here is derived from an EMBL/GenBank/DDBJ whole genome shotgun (WGS) entry which is preliminary data.</text>
</comment>
<dbReference type="AlphaFoldDB" id="A0A3R7M4U8"/>
<feature type="transmembrane region" description="Helical" evidence="2">
    <location>
        <begin position="20"/>
        <end position="43"/>
    </location>
</feature>
<evidence type="ECO:0000313" key="3">
    <source>
        <dbReference type="EMBL" id="ROT67222.1"/>
    </source>
</evidence>
<proteinExistence type="predicted"/>
<feature type="compositionally biased region" description="Pro residues" evidence="1">
    <location>
        <begin position="314"/>
        <end position="326"/>
    </location>
</feature>
<accession>A0A3R7M4U8</accession>
<organism evidence="3 4">
    <name type="scientific">Penaeus vannamei</name>
    <name type="common">Whiteleg shrimp</name>
    <name type="synonym">Litopenaeus vannamei</name>
    <dbReference type="NCBI Taxonomy" id="6689"/>
    <lineage>
        <taxon>Eukaryota</taxon>
        <taxon>Metazoa</taxon>
        <taxon>Ecdysozoa</taxon>
        <taxon>Arthropoda</taxon>
        <taxon>Crustacea</taxon>
        <taxon>Multicrustacea</taxon>
        <taxon>Malacostraca</taxon>
        <taxon>Eumalacostraca</taxon>
        <taxon>Eucarida</taxon>
        <taxon>Decapoda</taxon>
        <taxon>Dendrobranchiata</taxon>
        <taxon>Penaeoidea</taxon>
        <taxon>Penaeidae</taxon>
        <taxon>Penaeus</taxon>
    </lineage>
</organism>
<feature type="region of interest" description="Disordered" evidence="1">
    <location>
        <begin position="162"/>
        <end position="185"/>
    </location>
</feature>
<sequence length="535" mass="57684">MCSSTLNPPLQYYITRRVTLLPSCSLLPCSLLALSSLAPFLLSPPLLPPSSPFTHSLSRPHSTYLCNTVFSLLPFHATWLVGGIIVVFMPPLLFALPLSFFLSFPPSFPLSCPLSFFVSFPPTLLHPFPLSFLVSFPFFPLSFLPTFPVPFPPSLPFSPAQLDHNPPGRRHSSREGPVPGADDDAASLPTSQAVVMIALSPPPQLPDASEIPPFCAGKTRQHHRIATRILRAPRPLLRPLLWFNGLVPPFSPILFSPPSLFFPPSAILHTFLLSPALLPPPAPISPSLPHSHLLSTSSLFLILHPLSSSSSCPLSPPFSPNPPQFPPTLSSQQASPVSFPPPPPPLSFVLCPPLPPQLLPATNPAAPPPSPGPTIHSENLTNLKKFGSLKVHVPLWREAGGETGGQEGLGGLGRETHGTRRGGVRVKCSLAHSLLLEADHKKRRIHVPRMLSPPKTLIPPPLRPWQSPAPERRGDKSTDLPRRVSLSYDLFSPQESFLHLPLSGEGYSEGDAEGDVPATSFAPSCPSLSSPTNNP</sequence>
<dbReference type="Proteomes" id="UP000283509">
    <property type="component" value="Unassembled WGS sequence"/>
</dbReference>
<feature type="compositionally biased region" description="Polar residues" evidence="1">
    <location>
        <begin position="526"/>
        <end position="535"/>
    </location>
</feature>
<reference evidence="3 4" key="1">
    <citation type="submission" date="2018-04" db="EMBL/GenBank/DDBJ databases">
        <authorList>
            <person name="Zhang X."/>
            <person name="Yuan J."/>
            <person name="Li F."/>
            <person name="Xiang J."/>
        </authorList>
    </citation>
    <scope>NUCLEOTIDE SEQUENCE [LARGE SCALE GENOMIC DNA]</scope>
    <source>
        <tissue evidence="3">Muscle</tissue>
    </source>
</reference>
<feature type="region of interest" description="Disordered" evidence="1">
    <location>
        <begin position="359"/>
        <end position="379"/>
    </location>
</feature>
<name>A0A3R7M4U8_PENVA</name>
<feature type="compositionally biased region" description="Basic and acidic residues" evidence="1">
    <location>
        <begin position="470"/>
        <end position="481"/>
    </location>
</feature>
<feature type="region of interest" description="Disordered" evidence="1">
    <location>
        <begin position="401"/>
        <end position="420"/>
    </location>
</feature>
<protein>
    <submittedName>
        <fullName evidence="3">Uncharacterized protein</fullName>
    </submittedName>
</protein>
<feature type="compositionally biased region" description="Low complexity" evidence="1">
    <location>
        <begin position="327"/>
        <end position="337"/>
    </location>
</feature>
<feature type="region of interest" description="Disordered" evidence="1">
    <location>
        <begin position="313"/>
        <end position="339"/>
    </location>
</feature>
<keyword evidence="2" id="KW-0472">Membrane</keyword>
<feature type="region of interest" description="Disordered" evidence="1">
    <location>
        <begin position="451"/>
        <end position="481"/>
    </location>
</feature>
<gene>
    <name evidence="3" type="ORF">C7M84_014720</name>
</gene>
<feature type="region of interest" description="Disordered" evidence="1">
    <location>
        <begin position="500"/>
        <end position="535"/>
    </location>
</feature>
<evidence type="ECO:0000313" key="4">
    <source>
        <dbReference type="Proteomes" id="UP000283509"/>
    </source>
</evidence>
<dbReference type="EMBL" id="QCYY01002832">
    <property type="protein sequence ID" value="ROT67222.1"/>
    <property type="molecule type" value="Genomic_DNA"/>
</dbReference>